<name>A0ABV6YSA0_UNCC1</name>
<dbReference type="Gene3D" id="3.40.50.300">
    <property type="entry name" value="P-loop containing nucleotide triphosphate hydrolases"/>
    <property type="match status" value="2"/>
</dbReference>
<dbReference type="Gene3D" id="1.10.150.80">
    <property type="entry name" value="HRDC domain"/>
    <property type="match status" value="1"/>
</dbReference>
<dbReference type="Pfam" id="PF16124">
    <property type="entry name" value="RecQ_Zn_bind"/>
    <property type="match status" value="1"/>
</dbReference>
<keyword evidence="6 19" id="KW-0378">Hydrolase</keyword>
<feature type="region of interest" description="Disordered" evidence="15">
    <location>
        <begin position="976"/>
        <end position="1014"/>
    </location>
</feature>
<dbReference type="SUPFAM" id="SSF46785">
    <property type="entry name" value="Winged helix' DNA-binding domain"/>
    <property type="match status" value="1"/>
</dbReference>
<dbReference type="SMART" id="SM00341">
    <property type="entry name" value="HRDC"/>
    <property type="match status" value="1"/>
</dbReference>
<evidence type="ECO:0000256" key="11">
    <source>
        <dbReference type="ARBA" id="ARBA00034617"/>
    </source>
</evidence>
<keyword evidence="9" id="KW-0238">DNA-binding</keyword>
<feature type="domain" description="HRDC" evidence="16">
    <location>
        <begin position="1014"/>
        <end position="1094"/>
    </location>
</feature>
<dbReference type="InterPro" id="IPR014001">
    <property type="entry name" value="Helicase_ATP-bd"/>
</dbReference>
<evidence type="ECO:0000256" key="15">
    <source>
        <dbReference type="SAM" id="MobiDB-lite"/>
    </source>
</evidence>
<dbReference type="SUPFAM" id="SSF52540">
    <property type="entry name" value="P-loop containing nucleoside triphosphate hydrolases"/>
    <property type="match status" value="1"/>
</dbReference>
<comment type="caution">
    <text evidence="19">The sequence shown here is derived from an EMBL/GenBank/DDBJ whole genome shotgun (WGS) entry which is preliminary data.</text>
</comment>
<evidence type="ECO:0000256" key="2">
    <source>
        <dbReference type="ARBA" id="ARBA00001947"/>
    </source>
</evidence>
<dbReference type="Pfam" id="PF00570">
    <property type="entry name" value="HRDC"/>
    <property type="match status" value="1"/>
</dbReference>
<dbReference type="InterPro" id="IPR018982">
    <property type="entry name" value="RQC_domain"/>
</dbReference>
<evidence type="ECO:0000256" key="5">
    <source>
        <dbReference type="ARBA" id="ARBA00022741"/>
    </source>
</evidence>
<dbReference type="SUPFAM" id="SSF47819">
    <property type="entry name" value="HRDC-like"/>
    <property type="match status" value="1"/>
</dbReference>
<feature type="domain" description="Helicase C-terminal" evidence="18">
    <location>
        <begin position="510"/>
        <end position="652"/>
    </location>
</feature>
<dbReference type="SMART" id="SM00490">
    <property type="entry name" value="HELICc"/>
    <property type="match status" value="1"/>
</dbReference>
<evidence type="ECO:0000256" key="3">
    <source>
        <dbReference type="ARBA" id="ARBA00005446"/>
    </source>
</evidence>
<dbReference type="PROSITE" id="PS51194">
    <property type="entry name" value="HELICASE_CTER"/>
    <property type="match status" value="1"/>
</dbReference>
<accession>A0ABV6YSA0</accession>
<dbReference type="Pfam" id="PF00270">
    <property type="entry name" value="DEAD"/>
    <property type="match status" value="1"/>
</dbReference>
<dbReference type="SMART" id="SM00956">
    <property type="entry name" value="RQC"/>
    <property type="match status" value="1"/>
</dbReference>
<evidence type="ECO:0000259" key="16">
    <source>
        <dbReference type="PROSITE" id="PS50967"/>
    </source>
</evidence>
<comment type="cofactor">
    <cofactor evidence="2">
        <name>Zn(2+)</name>
        <dbReference type="ChEBI" id="CHEBI:29105"/>
    </cofactor>
</comment>
<dbReference type="Proteomes" id="UP001594351">
    <property type="component" value="Unassembled WGS sequence"/>
</dbReference>
<evidence type="ECO:0000256" key="1">
    <source>
        <dbReference type="ARBA" id="ARBA00001946"/>
    </source>
</evidence>
<dbReference type="InterPro" id="IPR032284">
    <property type="entry name" value="RecQ_Zn-bd"/>
</dbReference>
<dbReference type="PROSITE" id="PS50967">
    <property type="entry name" value="HRDC"/>
    <property type="match status" value="1"/>
</dbReference>
<evidence type="ECO:0000256" key="14">
    <source>
        <dbReference type="ARBA" id="ARBA00044550"/>
    </source>
</evidence>
<feature type="compositionally biased region" description="Basic residues" evidence="15">
    <location>
        <begin position="976"/>
        <end position="988"/>
    </location>
</feature>
<dbReference type="Gene3D" id="3.90.320.10">
    <property type="match status" value="1"/>
</dbReference>
<evidence type="ECO:0000256" key="6">
    <source>
        <dbReference type="ARBA" id="ARBA00022801"/>
    </source>
</evidence>
<feature type="domain" description="Helicase ATP-binding" evidence="17">
    <location>
        <begin position="314"/>
        <end position="483"/>
    </location>
</feature>
<dbReference type="InterPro" id="IPR004589">
    <property type="entry name" value="DNA_helicase_ATP-dep_RecQ"/>
</dbReference>
<evidence type="ECO:0000259" key="17">
    <source>
        <dbReference type="PROSITE" id="PS51192"/>
    </source>
</evidence>
<evidence type="ECO:0000313" key="20">
    <source>
        <dbReference type="Proteomes" id="UP001594351"/>
    </source>
</evidence>
<dbReference type="EMBL" id="JBHPBY010000019">
    <property type="protein sequence ID" value="MFC1849069.1"/>
    <property type="molecule type" value="Genomic_DNA"/>
</dbReference>
<dbReference type="InterPro" id="IPR044876">
    <property type="entry name" value="HRDC_dom_sf"/>
</dbReference>
<keyword evidence="8" id="KW-0067">ATP-binding</keyword>
<proteinExistence type="inferred from homology"/>
<evidence type="ECO:0000256" key="13">
    <source>
        <dbReference type="ARBA" id="ARBA00044535"/>
    </source>
</evidence>
<keyword evidence="10" id="KW-0413">Isomerase</keyword>
<keyword evidence="20" id="KW-1185">Reference proteome</keyword>
<dbReference type="SMART" id="SM00487">
    <property type="entry name" value="DEXDc"/>
    <property type="match status" value="1"/>
</dbReference>
<evidence type="ECO:0000256" key="7">
    <source>
        <dbReference type="ARBA" id="ARBA00022806"/>
    </source>
</evidence>
<evidence type="ECO:0000313" key="19">
    <source>
        <dbReference type="EMBL" id="MFC1849069.1"/>
    </source>
</evidence>
<dbReference type="PROSITE" id="PS51192">
    <property type="entry name" value="HELICASE_ATP_BIND_1"/>
    <property type="match status" value="1"/>
</dbReference>
<dbReference type="Pfam" id="PF00271">
    <property type="entry name" value="Helicase_C"/>
    <property type="match status" value="1"/>
</dbReference>
<sequence>MNNQAQVNITLPVFSYSKISVYLECPKRYHYQYIEKIPTAPKPYFSFGTSLHNTLHEFHLADYCRSFEEVQELYRQQWIKDIGYTSPREEQEYFELGLQILQDYLQIQKKKYDRPLYLEQRFKLEFENFSLTGAIDRIDQRDNDVIEIIDYKTSKRMSTRDYIKKDLQLAIYGLAADTIIGKYPDILSFYFLRFNKKSSLQTDAPFYERTRQRLVETIDKILQAHELSSFPARPNNLCPYCDYYSQCSEGNRSTPRRKYVVKPSPEPRESLPNFEEQSKLIVERAGEALINTQLEMLKTHFNFDYFRPGQLEVILSVLLDNEVLAVMPTGSGKSLCYQMLSLQMPQVTVVISPLIALMKDQVESIRELGFRQATFLNTSLRLEQYRQRISNILKGVSRLVYLAPEALRNRNIVRVLEQVGVSLLVIDEAHCISQWGHDFRPDYLALKSLLNRWPECKILALTATATPAVQADIRAQLGSQQQKTIITGIDRPNLFLEVHHVLSDQDKKSLLFELLEELQGTGIIYVNTRKHAEKLTQTIQEWGIGCDFYHGGMDRVRRSAVQDAFMSDRLSLVVATNAFGMGIDKPDIRFIIHYHLPGTLEAYYQEIGRAGRDGAQSRTILFYADSDRGLQQFFIEDSKLAHVKLLELMHVMKEFQFENYLLIPLGILEKRTGLNETQVRVALSQMEKENVLRRLPDLSLELVISLNPFGDVQLLEEKDHEFYDELVHTLIPLIDEGMRVKLKQLSKLMKLPPDALEEALLTLKFFNVINLKPVEKGIALRLDDQRSEKSVSAITAGLQKIAEEKSGKLNSLIQYALTPICRRYILKSYFGEVEIQDKCGFCENCRGQAHKIELYHQAEEGTLPLRPVLETINTLRFAVGRNRLAEILAGSQKKDLIDKNFHLVPGYGNLNTYALKKVRSLINASVRAGYTEIFFRPEDTLRRYPLLRLTADGESLFNSAEPLFLKIEVDKLPPRTKAKKAKVQRKKQVTTSKPATLKRKKKRESKQEEPKELTGNDQKLFEALKNWRWETATKLRTKAYLIFSNETLQLIAQKRPLDFDELLDIKGVGSVKLADYGQHILKLVSSFQTDDYDQNRSAI</sequence>
<dbReference type="InterPro" id="IPR011545">
    <property type="entry name" value="DEAD/DEAH_box_helicase_dom"/>
</dbReference>
<dbReference type="InterPro" id="IPR011604">
    <property type="entry name" value="PDDEXK-like_dom_sf"/>
</dbReference>
<evidence type="ECO:0000256" key="8">
    <source>
        <dbReference type="ARBA" id="ARBA00022840"/>
    </source>
</evidence>
<protein>
    <recommendedName>
        <fullName evidence="13">ATP-dependent DNA helicase RecQ</fullName>
        <ecNumber evidence="12">5.6.2.4</ecNumber>
    </recommendedName>
    <alternativeName>
        <fullName evidence="14">DNA 3'-5' helicase RecQ</fullName>
    </alternativeName>
</protein>
<feature type="compositionally biased region" description="Basic and acidic residues" evidence="15">
    <location>
        <begin position="1005"/>
        <end position="1014"/>
    </location>
</feature>
<evidence type="ECO:0000256" key="4">
    <source>
        <dbReference type="ARBA" id="ARBA00022723"/>
    </source>
</evidence>
<dbReference type="Pfam" id="PF12705">
    <property type="entry name" value="PDDEXK_1"/>
    <property type="match status" value="1"/>
</dbReference>
<dbReference type="NCBIfam" id="TIGR00614">
    <property type="entry name" value="recQ_fam"/>
    <property type="match status" value="1"/>
</dbReference>
<dbReference type="InterPro" id="IPR036388">
    <property type="entry name" value="WH-like_DNA-bd_sf"/>
</dbReference>
<evidence type="ECO:0000256" key="10">
    <source>
        <dbReference type="ARBA" id="ARBA00023235"/>
    </source>
</evidence>
<dbReference type="InterPro" id="IPR038726">
    <property type="entry name" value="PDDEXK_AddAB-type"/>
</dbReference>
<comment type="similarity">
    <text evidence="3">Belongs to the helicase family. RecQ subfamily.</text>
</comment>
<dbReference type="PANTHER" id="PTHR13710:SF105">
    <property type="entry name" value="ATP-DEPENDENT DNA HELICASE Q1"/>
    <property type="match status" value="1"/>
</dbReference>
<dbReference type="InterPro" id="IPR027417">
    <property type="entry name" value="P-loop_NTPase"/>
</dbReference>
<dbReference type="InterPro" id="IPR002121">
    <property type="entry name" value="HRDC_dom"/>
</dbReference>
<dbReference type="InterPro" id="IPR010997">
    <property type="entry name" value="HRDC-like_sf"/>
</dbReference>
<dbReference type="Pfam" id="PF09382">
    <property type="entry name" value="RQC"/>
    <property type="match status" value="1"/>
</dbReference>
<keyword evidence="7 19" id="KW-0347">Helicase</keyword>
<dbReference type="InterPro" id="IPR036390">
    <property type="entry name" value="WH_DNA-bd_sf"/>
</dbReference>
<dbReference type="PROSITE" id="PS00690">
    <property type="entry name" value="DEAH_ATP_HELICASE"/>
    <property type="match status" value="1"/>
</dbReference>
<evidence type="ECO:0000259" key="18">
    <source>
        <dbReference type="PROSITE" id="PS51194"/>
    </source>
</evidence>
<dbReference type="PANTHER" id="PTHR13710">
    <property type="entry name" value="DNA HELICASE RECQ FAMILY MEMBER"/>
    <property type="match status" value="1"/>
</dbReference>
<dbReference type="Gene3D" id="1.10.10.10">
    <property type="entry name" value="Winged helix-like DNA-binding domain superfamily/Winged helix DNA-binding domain"/>
    <property type="match status" value="1"/>
</dbReference>
<dbReference type="InterPro" id="IPR002464">
    <property type="entry name" value="DNA/RNA_helicase_DEAH_CS"/>
</dbReference>
<gene>
    <name evidence="19" type="ORF">ACFL27_02565</name>
</gene>
<comment type="cofactor">
    <cofactor evidence="1">
        <name>Mg(2+)</name>
        <dbReference type="ChEBI" id="CHEBI:18420"/>
    </cofactor>
</comment>
<dbReference type="SUPFAM" id="SSF52980">
    <property type="entry name" value="Restriction endonuclease-like"/>
    <property type="match status" value="1"/>
</dbReference>
<keyword evidence="5" id="KW-0547">Nucleotide-binding</keyword>
<reference evidence="19 20" key="1">
    <citation type="submission" date="2024-09" db="EMBL/GenBank/DDBJ databases">
        <title>Laminarin stimulates single cell rates of sulfate reduction while oxygen inhibits transcriptomic activity in coastal marine sediment.</title>
        <authorList>
            <person name="Lindsay M."/>
            <person name="Orcutt B."/>
            <person name="Emerson D."/>
            <person name="Stepanauskas R."/>
            <person name="D'Angelo T."/>
        </authorList>
    </citation>
    <scope>NUCLEOTIDE SEQUENCE [LARGE SCALE GENOMIC DNA]</scope>
    <source>
        <strain evidence="19">SAG AM-311-K15</strain>
    </source>
</reference>
<keyword evidence="4" id="KW-0479">Metal-binding</keyword>
<evidence type="ECO:0000256" key="12">
    <source>
        <dbReference type="ARBA" id="ARBA00034808"/>
    </source>
</evidence>
<evidence type="ECO:0000256" key="9">
    <source>
        <dbReference type="ARBA" id="ARBA00023125"/>
    </source>
</evidence>
<dbReference type="GO" id="GO:0003678">
    <property type="term" value="F:DNA helicase activity"/>
    <property type="evidence" value="ECO:0007669"/>
    <property type="project" value="UniProtKB-EC"/>
</dbReference>
<organism evidence="19 20">
    <name type="scientific">candidate division CSSED10-310 bacterium</name>
    <dbReference type="NCBI Taxonomy" id="2855610"/>
    <lineage>
        <taxon>Bacteria</taxon>
        <taxon>Bacteria division CSSED10-310</taxon>
    </lineage>
</organism>
<dbReference type="EC" id="5.6.2.4" evidence="12"/>
<dbReference type="GO" id="GO:0016787">
    <property type="term" value="F:hydrolase activity"/>
    <property type="evidence" value="ECO:0007669"/>
    <property type="project" value="UniProtKB-KW"/>
</dbReference>
<comment type="catalytic activity">
    <reaction evidence="11">
        <text>Couples ATP hydrolysis with the unwinding of duplex DNA by translocating in the 3'-5' direction.</text>
        <dbReference type="EC" id="5.6.2.4"/>
    </reaction>
</comment>
<dbReference type="InterPro" id="IPR011335">
    <property type="entry name" value="Restrct_endonuc-II-like"/>
</dbReference>
<dbReference type="InterPro" id="IPR001650">
    <property type="entry name" value="Helicase_C-like"/>
</dbReference>
<dbReference type="CDD" id="cd17920">
    <property type="entry name" value="DEXHc_RecQ"/>
    <property type="match status" value="1"/>
</dbReference>